<dbReference type="InterPro" id="IPR009389">
    <property type="entry name" value="DUF1045"/>
</dbReference>
<gene>
    <name evidence="1" type="ORF">PUT78_06020</name>
</gene>
<reference evidence="1" key="1">
    <citation type="submission" date="2023-02" db="EMBL/GenBank/DDBJ databases">
        <title>Description of Roseinatronobacter alkalisoli sp. nov., an alkaliphilic bacerium isolated from soda soil.</title>
        <authorList>
            <person name="Wei W."/>
        </authorList>
    </citation>
    <scope>NUCLEOTIDE SEQUENCE</scope>
    <source>
        <strain evidence="1">HJB301</strain>
    </source>
</reference>
<proteinExistence type="predicted"/>
<dbReference type="RefSeq" id="WP_274351336.1">
    <property type="nucleotide sequence ID" value="NZ_JAQZSM010000004.1"/>
</dbReference>
<protein>
    <submittedName>
        <fullName evidence="1">DUF1045 domain-containing protein</fullName>
    </submittedName>
</protein>
<organism evidence="1 2">
    <name type="scientific">Roseinatronobacter alkalisoli</name>
    <dbReference type="NCBI Taxonomy" id="3028235"/>
    <lineage>
        <taxon>Bacteria</taxon>
        <taxon>Pseudomonadati</taxon>
        <taxon>Pseudomonadota</taxon>
        <taxon>Alphaproteobacteria</taxon>
        <taxon>Rhodobacterales</taxon>
        <taxon>Paracoccaceae</taxon>
        <taxon>Roseinatronobacter</taxon>
    </lineage>
</organism>
<comment type="caution">
    <text evidence="1">The sequence shown here is derived from an EMBL/GenBank/DDBJ whole genome shotgun (WGS) entry which is preliminary data.</text>
</comment>
<keyword evidence="2" id="KW-1185">Reference proteome</keyword>
<dbReference type="Proteomes" id="UP001431784">
    <property type="component" value="Unassembled WGS sequence"/>
</dbReference>
<sequence length="226" mass="25162">MLSGYTRFAVYFTPPAGSEFARAGAAWLGWDADEGRAVAHPELGLDLALLTATPRKYGLHATLKPPMHLNIPATTFLDAVDTLAQGLAHVDMGMLCLRPLDGFLAMVCEKQPQPLDDFAATVVRELDPFRAPLTAQQLARRRSAGLTVRQEQLLQDWGYPYVLEEFRFHITLTGRLSPAQMPDALRVAHAWFDPVLENRHRLTDLAVFGEDTDGRFHLLRRFALGG</sequence>
<evidence type="ECO:0000313" key="1">
    <source>
        <dbReference type="EMBL" id="MDD7970648.1"/>
    </source>
</evidence>
<accession>A0ABT5T6B4</accession>
<dbReference type="PIRSF" id="PIRSF033328">
    <property type="entry name" value="Phest_Mll4975"/>
    <property type="match status" value="1"/>
</dbReference>
<dbReference type="Pfam" id="PF06299">
    <property type="entry name" value="DUF1045"/>
    <property type="match status" value="1"/>
</dbReference>
<dbReference type="EMBL" id="JAQZSM010000004">
    <property type="protein sequence ID" value="MDD7970648.1"/>
    <property type="molecule type" value="Genomic_DNA"/>
</dbReference>
<name>A0ABT5T6B4_9RHOB</name>
<evidence type="ECO:0000313" key="2">
    <source>
        <dbReference type="Proteomes" id="UP001431784"/>
    </source>
</evidence>